<dbReference type="OrthoDB" id="6344725at2759"/>
<name>A0A4C1T3G5_EUMVA</name>
<dbReference type="PANTHER" id="PTHR11257:SF13">
    <property type="entry name" value="GEO07322P1"/>
    <property type="match status" value="1"/>
</dbReference>
<sequence>MFKKVRLLSPLTTQPEQVQEVLDTKCAKCTDSQKEIGKQLISAIREKHADLWEKLVAKYDPEGKYQKEFSELLEN</sequence>
<comment type="caution">
    <text evidence="1">The sequence shown here is derived from an EMBL/GenBank/DDBJ whole genome shotgun (WGS) entry which is preliminary data.</text>
</comment>
<dbReference type="InterPro" id="IPR005055">
    <property type="entry name" value="A10/PebIII"/>
</dbReference>
<keyword evidence="2" id="KW-1185">Reference proteome</keyword>
<reference evidence="1 2" key="1">
    <citation type="journal article" date="2019" name="Commun. Biol.">
        <title>The bagworm genome reveals a unique fibroin gene that provides high tensile strength.</title>
        <authorList>
            <person name="Kono N."/>
            <person name="Nakamura H."/>
            <person name="Ohtoshi R."/>
            <person name="Tomita M."/>
            <person name="Numata K."/>
            <person name="Arakawa K."/>
        </authorList>
    </citation>
    <scope>NUCLEOTIDE SEQUENCE [LARGE SCALE GENOMIC DNA]</scope>
</reference>
<dbReference type="AlphaFoldDB" id="A0A4C1T3G5"/>
<dbReference type="Proteomes" id="UP000299102">
    <property type="component" value="Unassembled WGS sequence"/>
</dbReference>
<dbReference type="PANTHER" id="PTHR11257">
    <property type="entry name" value="CHEMOSENSORY PROTEIN-RELATED"/>
    <property type="match status" value="1"/>
</dbReference>
<organism evidence="1 2">
    <name type="scientific">Eumeta variegata</name>
    <name type="common">Bagworm moth</name>
    <name type="synonym">Eumeta japonica</name>
    <dbReference type="NCBI Taxonomy" id="151549"/>
    <lineage>
        <taxon>Eukaryota</taxon>
        <taxon>Metazoa</taxon>
        <taxon>Ecdysozoa</taxon>
        <taxon>Arthropoda</taxon>
        <taxon>Hexapoda</taxon>
        <taxon>Insecta</taxon>
        <taxon>Pterygota</taxon>
        <taxon>Neoptera</taxon>
        <taxon>Endopterygota</taxon>
        <taxon>Lepidoptera</taxon>
        <taxon>Glossata</taxon>
        <taxon>Ditrysia</taxon>
        <taxon>Tineoidea</taxon>
        <taxon>Psychidae</taxon>
        <taxon>Oiketicinae</taxon>
        <taxon>Eumeta</taxon>
    </lineage>
</organism>
<dbReference type="Gene3D" id="1.10.2080.10">
    <property type="entry name" value="Insect odorant-binding protein A10/Ejaculatory bulb-specific protein 3"/>
    <property type="match status" value="1"/>
</dbReference>
<evidence type="ECO:0008006" key="3">
    <source>
        <dbReference type="Google" id="ProtNLM"/>
    </source>
</evidence>
<dbReference type="Pfam" id="PF03392">
    <property type="entry name" value="OS-D"/>
    <property type="match status" value="1"/>
</dbReference>
<dbReference type="InterPro" id="IPR036682">
    <property type="entry name" value="OS_D_A10/PebIII_sf"/>
</dbReference>
<protein>
    <recommendedName>
        <fullName evidence="3">Chemosensory protein</fullName>
    </recommendedName>
</protein>
<gene>
    <name evidence="1" type="ORF">EVAR_77992_1</name>
</gene>
<evidence type="ECO:0000313" key="1">
    <source>
        <dbReference type="EMBL" id="GBP07801.1"/>
    </source>
</evidence>
<proteinExistence type="predicted"/>
<accession>A0A4C1T3G5</accession>
<dbReference type="EMBL" id="BGZK01000028">
    <property type="protein sequence ID" value="GBP07801.1"/>
    <property type="molecule type" value="Genomic_DNA"/>
</dbReference>
<dbReference type="SUPFAM" id="SSF100910">
    <property type="entry name" value="Chemosensory protein Csp2"/>
    <property type="match status" value="1"/>
</dbReference>
<evidence type="ECO:0000313" key="2">
    <source>
        <dbReference type="Proteomes" id="UP000299102"/>
    </source>
</evidence>